<comment type="similarity">
    <text evidence="1">Belongs to the MON1/SAND family.</text>
</comment>
<evidence type="ECO:0000313" key="4">
    <source>
        <dbReference type="EMBL" id="CAA0834069.1"/>
    </source>
</evidence>
<evidence type="ECO:0000259" key="3">
    <source>
        <dbReference type="Pfam" id="PF19036"/>
    </source>
</evidence>
<dbReference type="AlphaFoldDB" id="A0A9N7RN57"/>
<accession>A0A9N7RN57</accession>
<reference evidence="4" key="1">
    <citation type="submission" date="2019-12" db="EMBL/GenBank/DDBJ databases">
        <authorList>
            <person name="Scholes J."/>
        </authorList>
    </citation>
    <scope>NUCLEOTIDE SEQUENCE</scope>
</reference>
<dbReference type="GO" id="GO:0006623">
    <property type="term" value="P:protein targeting to vacuole"/>
    <property type="evidence" value="ECO:0007669"/>
    <property type="project" value="UniProtKB-UniRule"/>
</dbReference>
<gene>
    <name evidence="4" type="ORF">SHERM_29325</name>
</gene>
<dbReference type="InterPro" id="IPR043972">
    <property type="entry name" value="FUZ/MON1/HPS1_longin_1"/>
</dbReference>
<dbReference type="EMBL" id="CACSLK010027842">
    <property type="protein sequence ID" value="CAA0834069.1"/>
    <property type="molecule type" value="Genomic_DNA"/>
</dbReference>
<feature type="domain" description="FUZ/MON1/HPS1 first Longin" evidence="3">
    <location>
        <begin position="151"/>
        <end position="204"/>
    </location>
</feature>
<comment type="function">
    <text evidence="1">Plays an important role in membrane trafficking through the secretory apparatus.</text>
</comment>
<dbReference type="Pfam" id="PF19036">
    <property type="entry name" value="Fuz_longin_1"/>
    <property type="match status" value="1"/>
</dbReference>
<feature type="region of interest" description="Disordered" evidence="2">
    <location>
        <begin position="1"/>
        <end position="20"/>
    </location>
</feature>
<dbReference type="OrthoDB" id="1746731at2759"/>
<dbReference type="GO" id="GO:0016192">
    <property type="term" value="P:vesicle-mediated transport"/>
    <property type="evidence" value="ECO:0007669"/>
    <property type="project" value="InterPro"/>
</dbReference>
<dbReference type="PRINTS" id="PR01546">
    <property type="entry name" value="YEAST73DUF"/>
</dbReference>
<dbReference type="PANTHER" id="PTHR13027:SF7">
    <property type="entry name" value="VACUOLAR FUSION PROTEIN MON1 HOMOLOG"/>
    <property type="match status" value="1"/>
</dbReference>
<proteinExistence type="inferred from homology"/>
<evidence type="ECO:0000256" key="2">
    <source>
        <dbReference type="SAM" id="MobiDB-lite"/>
    </source>
</evidence>
<evidence type="ECO:0000313" key="5">
    <source>
        <dbReference type="Proteomes" id="UP001153555"/>
    </source>
</evidence>
<name>A0A9N7RN57_STRHE</name>
<dbReference type="PANTHER" id="PTHR13027">
    <property type="entry name" value="SAND PROTEIN-RELATED"/>
    <property type="match status" value="1"/>
</dbReference>
<feature type="region of interest" description="Disordered" evidence="2">
    <location>
        <begin position="26"/>
        <end position="109"/>
    </location>
</feature>
<dbReference type="InterPro" id="IPR004353">
    <property type="entry name" value="Mon1"/>
</dbReference>
<comment type="caution">
    <text evidence="4">The sequence shown here is derived from an EMBL/GenBank/DDBJ whole genome shotgun (WGS) entry which is preliminary data.</text>
</comment>
<sequence length="258" mass="28710">MSSRSPTATLDDEDAVEEEVKEARLELQHRVGNGPLNEDISTEGSAKDELTESNWKAEASGENDESPSYSVWRNVSEAEELERPLSPSSSGYAGERGSTSGGCEINDDDEDSNEILEVQSGGDLGSHAQWVSGKRHPHEDDASVSWRKRKKHFFILSNSGKPIYSRYGDEHKLAGFSATLQAIISFVENGGDRVKLVRAGNHQCSLSKRTKFDKHFIPYCKLHVSTMFIRFPNHALLSTFQVEPQMAQDLIPVPKILY</sequence>
<evidence type="ECO:0000256" key="1">
    <source>
        <dbReference type="RuleBase" id="RU367048"/>
    </source>
</evidence>
<organism evidence="4 5">
    <name type="scientific">Striga hermonthica</name>
    <name type="common">Purple witchweed</name>
    <name type="synonym">Buchnera hermonthica</name>
    <dbReference type="NCBI Taxonomy" id="68872"/>
    <lineage>
        <taxon>Eukaryota</taxon>
        <taxon>Viridiplantae</taxon>
        <taxon>Streptophyta</taxon>
        <taxon>Embryophyta</taxon>
        <taxon>Tracheophyta</taxon>
        <taxon>Spermatophyta</taxon>
        <taxon>Magnoliopsida</taxon>
        <taxon>eudicotyledons</taxon>
        <taxon>Gunneridae</taxon>
        <taxon>Pentapetalae</taxon>
        <taxon>asterids</taxon>
        <taxon>lamiids</taxon>
        <taxon>Lamiales</taxon>
        <taxon>Orobanchaceae</taxon>
        <taxon>Buchnereae</taxon>
        <taxon>Striga</taxon>
    </lineage>
</organism>
<protein>
    <recommendedName>
        <fullName evidence="1">Vacuolar fusion protein MON1 homolog</fullName>
    </recommendedName>
</protein>
<feature type="compositionally biased region" description="Acidic residues" evidence="2">
    <location>
        <begin position="10"/>
        <end position="20"/>
    </location>
</feature>
<dbReference type="Proteomes" id="UP001153555">
    <property type="component" value="Unassembled WGS sequence"/>
</dbReference>
<keyword evidence="5" id="KW-1185">Reference proteome</keyword>